<evidence type="ECO:0000256" key="3">
    <source>
        <dbReference type="ARBA" id="ARBA00023242"/>
    </source>
</evidence>
<dbReference type="GO" id="GO:0006260">
    <property type="term" value="P:DNA replication"/>
    <property type="evidence" value="ECO:0007669"/>
    <property type="project" value="InterPro"/>
</dbReference>
<proteinExistence type="inferred from homology"/>
<dbReference type="OrthoDB" id="188186at2759"/>
<dbReference type="Proteomes" id="UP000007494">
    <property type="component" value="Chromosome VI"/>
</dbReference>
<evidence type="ECO:0000256" key="1">
    <source>
        <dbReference type="ARBA" id="ARBA00004123"/>
    </source>
</evidence>
<dbReference type="InterPro" id="IPR012340">
    <property type="entry name" value="NA-bd_OB-fold"/>
</dbReference>
<dbReference type="OMA" id="ATDVPPC"/>
<sequence>MPAVYCQPLPSLHLAEQVGKVVSITGRVKQVEDGYAVVQTCDGTEVKCQLATDVPPCKFFTVTGEIQENLTLLQRDNHVLIPLGDDLDTGLARDVAFAAKHPLFASLFTPAA</sequence>
<evidence type="ECO:0000313" key="5">
    <source>
        <dbReference type="EMBL" id="CEL65713.1"/>
    </source>
</evidence>
<dbReference type="eggNOG" id="ENOG502R0H6">
    <property type="taxonomic scope" value="Eukaryota"/>
</dbReference>
<name>F0VDG4_NEOCL</name>
<protein>
    <submittedName>
        <fullName evidence="4 5">Replication factor A protein 3 domain-containing protein</fullName>
    </submittedName>
</protein>
<reference evidence="6" key="3">
    <citation type="journal article" date="2012" name="PLoS Pathog.">
        <title>Comparative genomics of the apicomplexan parasites Toxoplasma gondii and Neospora caninum: Coccidia differing in host range and transmission strategy.</title>
        <authorList>
            <person name="Reid A.J."/>
            <person name="Vermont S.J."/>
            <person name="Cotton J.A."/>
            <person name="Harris D."/>
            <person name="Hill-Cawthorne G.A."/>
            <person name="Konen-Waisman S."/>
            <person name="Latham S.M."/>
            <person name="Mourier T."/>
            <person name="Norton R."/>
            <person name="Quail M.A."/>
            <person name="Sanders M."/>
            <person name="Shanmugam D."/>
            <person name="Sohal A."/>
            <person name="Wasmuth J.D."/>
            <person name="Brunk B."/>
            <person name="Grigg M.E."/>
            <person name="Howard J.C."/>
            <person name="Parkinson J."/>
            <person name="Roos D.S."/>
            <person name="Trees A.J."/>
            <person name="Berriman M."/>
            <person name="Pain A."/>
            <person name="Wastling J.M."/>
        </authorList>
    </citation>
    <scope>NUCLEOTIDE SEQUENCE [LARGE SCALE GENOMIC DNA]</scope>
    <source>
        <strain evidence="6">Liverpool</strain>
    </source>
</reference>
<dbReference type="EMBL" id="LN714480">
    <property type="protein sequence ID" value="CEL65713.1"/>
    <property type="molecule type" value="Genomic_DNA"/>
</dbReference>
<keyword evidence="3" id="KW-0539">Nucleus</keyword>
<keyword evidence="6" id="KW-1185">Reference proteome</keyword>
<evidence type="ECO:0000313" key="6">
    <source>
        <dbReference type="Proteomes" id="UP000007494"/>
    </source>
</evidence>
<accession>F0VDG4</accession>
<dbReference type="VEuPathDB" id="ToxoDB:NCLIV_015490"/>
<dbReference type="GeneID" id="13444308"/>
<dbReference type="Pfam" id="PF08661">
    <property type="entry name" value="Rep_fac-A_3"/>
    <property type="match status" value="1"/>
</dbReference>
<reference evidence="5" key="4">
    <citation type="journal article" date="2015" name="PLoS ONE">
        <title>Comprehensive Evaluation of Toxoplasma gondii VEG and Neospora caninum LIV Genomes with Tachyzoite Stage Transcriptome and Proteome Defines Novel Transcript Features.</title>
        <authorList>
            <person name="Ramaprasad A."/>
            <person name="Mourier T."/>
            <person name="Naeem R."/>
            <person name="Malas T.B."/>
            <person name="Moussa E."/>
            <person name="Panigrahi A."/>
            <person name="Vermont S.J."/>
            <person name="Otto T.D."/>
            <person name="Wastling J."/>
            <person name="Pain A."/>
        </authorList>
    </citation>
    <scope>NUCLEOTIDE SEQUENCE</scope>
    <source>
        <strain evidence="5">Liverpool</strain>
    </source>
</reference>
<dbReference type="InParanoid" id="F0VDG4"/>
<gene>
    <name evidence="5" type="ORF">BN1204_015490</name>
    <name evidence="4" type="ORF">NCLIV_015490</name>
</gene>
<dbReference type="AlphaFoldDB" id="F0VDG4"/>
<reference evidence="4" key="1">
    <citation type="submission" date="2011-02" db="EMBL/GenBank/DDBJ databases">
        <authorList>
            <person name="Aslett M."/>
        </authorList>
    </citation>
    <scope>NUCLEOTIDE SEQUENCE</scope>
    <source>
        <strain evidence="4">Liverpool</strain>
    </source>
</reference>
<evidence type="ECO:0000313" key="4">
    <source>
        <dbReference type="EMBL" id="CBZ51757.1"/>
    </source>
</evidence>
<dbReference type="GO" id="GO:0006281">
    <property type="term" value="P:DNA repair"/>
    <property type="evidence" value="ECO:0007669"/>
    <property type="project" value="InterPro"/>
</dbReference>
<comment type="subcellular location">
    <subcellularLocation>
        <location evidence="1">Nucleus</location>
    </subcellularLocation>
</comment>
<dbReference type="RefSeq" id="XP_003881790.1">
    <property type="nucleotide sequence ID" value="XM_003881741.1"/>
</dbReference>
<dbReference type="EMBL" id="FR823387">
    <property type="protein sequence ID" value="CBZ51757.1"/>
    <property type="molecule type" value="Genomic_DNA"/>
</dbReference>
<evidence type="ECO:0000256" key="2">
    <source>
        <dbReference type="ARBA" id="ARBA00009761"/>
    </source>
</evidence>
<organism evidence="4 6">
    <name type="scientific">Neospora caninum (strain Liverpool)</name>
    <dbReference type="NCBI Taxonomy" id="572307"/>
    <lineage>
        <taxon>Eukaryota</taxon>
        <taxon>Sar</taxon>
        <taxon>Alveolata</taxon>
        <taxon>Apicomplexa</taxon>
        <taxon>Conoidasida</taxon>
        <taxon>Coccidia</taxon>
        <taxon>Eucoccidiorida</taxon>
        <taxon>Eimeriorina</taxon>
        <taxon>Sarcocystidae</taxon>
        <taxon>Neospora</taxon>
    </lineage>
</organism>
<comment type="similarity">
    <text evidence="2">Belongs to the replication factor A protein 3 family.</text>
</comment>
<dbReference type="GO" id="GO:0003677">
    <property type="term" value="F:DNA binding"/>
    <property type="evidence" value="ECO:0007669"/>
    <property type="project" value="InterPro"/>
</dbReference>
<dbReference type="GO" id="GO:0006310">
    <property type="term" value="P:DNA recombination"/>
    <property type="evidence" value="ECO:0007669"/>
    <property type="project" value="InterPro"/>
</dbReference>
<dbReference type="InterPro" id="IPR013970">
    <property type="entry name" value="Rfa2"/>
</dbReference>
<dbReference type="GO" id="GO:0031981">
    <property type="term" value="C:nuclear lumen"/>
    <property type="evidence" value="ECO:0007669"/>
    <property type="project" value="UniProtKB-ARBA"/>
</dbReference>
<dbReference type="Gene3D" id="2.40.50.140">
    <property type="entry name" value="Nucleic acid-binding proteins"/>
    <property type="match status" value="1"/>
</dbReference>
<reference evidence="4" key="2">
    <citation type="submission" date="2011-03" db="EMBL/GenBank/DDBJ databases">
        <title>Comparative genomics and transcriptomics of Neospora caninum and Toxoplasma gondii.</title>
        <authorList>
            <person name="Reid A.J."/>
            <person name="Sohal A."/>
            <person name="Harris D."/>
            <person name="Quail M."/>
            <person name="Sanders M."/>
            <person name="Berriman M."/>
            <person name="Wastling J.M."/>
            <person name="Pain A."/>
        </authorList>
    </citation>
    <scope>NUCLEOTIDE SEQUENCE</scope>
    <source>
        <strain evidence="4">Liverpool</strain>
    </source>
</reference>